<evidence type="ECO:0000313" key="1">
    <source>
        <dbReference type="Proteomes" id="UP000887566"/>
    </source>
</evidence>
<reference evidence="2" key="1">
    <citation type="submission" date="2022-11" db="UniProtKB">
        <authorList>
            <consortium name="WormBaseParasite"/>
        </authorList>
    </citation>
    <scope>IDENTIFICATION</scope>
</reference>
<name>A0A914X6P9_9BILA</name>
<accession>A0A914X6P9</accession>
<protein>
    <submittedName>
        <fullName evidence="2">Uncharacterized protein</fullName>
    </submittedName>
</protein>
<proteinExistence type="predicted"/>
<evidence type="ECO:0000313" key="2">
    <source>
        <dbReference type="WBParaSite" id="PSAMB.scaffold6967size8505.g29388.t1"/>
    </source>
</evidence>
<keyword evidence="1" id="KW-1185">Reference proteome</keyword>
<dbReference type="Proteomes" id="UP000887566">
    <property type="component" value="Unplaced"/>
</dbReference>
<organism evidence="1 2">
    <name type="scientific">Plectus sambesii</name>
    <dbReference type="NCBI Taxonomy" id="2011161"/>
    <lineage>
        <taxon>Eukaryota</taxon>
        <taxon>Metazoa</taxon>
        <taxon>Ecdysozoa</taxon>
        <taxon>Nematoda</taxon>
        <taxon>Chromadorea</taxon>
        <taxon>Plectida</taxon>
        <taxon>Plectina</taxon>
        <taxon>Plectoidea</taxon>
        <taxon>Plectidae</taxon>
        <taxon>Plectus</taxon>
    </lineage>
</organism>
<dbReference type="WBParaSite" id="PSAMB.scaffold6967size8505.g29388.t1">
    <property type="protein sequence ID" value="PSAMB.scaffold6967size8505.g29388.t1"/>
    <property type="gene ID" value="PSAMB.scaffold6967size8505.g29388"/>
</dbReference>
<sequence length="94" mass="10844">MGEVFLNQMKKLSNCSEKPQNKDLQKREIILEGCIMMGKACFNQMKKLSNEKPQNKGIQERKITWEICIKKGKACLNRMKKLSNGTQKLQNKGI</sequence>
<dbReference type="AlphaFoldDB" id="A0A914X6P9"/>